<evidence type="ECO:0000256" key="1">
    <source>
        <dbReference type="ARBA" id="ARBA00022801"/>
    </source>
</evidence>
<evidence type="ECO:0000313" key="5">
    <source>
        <dbReference type="Proteomes" id="UP001595699"/>
    </source>
</evidence>
<organism evidence="4 5">
    <name type="scientific">Tenggerimyces flavus</name>
    <dbReference type="NCBI Taxonomy" id="1708749"/>
    <lineage>
        <taxon>Bacteria</taxon>
        <taxon>Bacillati</taxon>
        <taxon>Actinomycetota</taxon>
        <taxon>Actinomycetes</taxon>
        <taxon>Propionibacteriales</taxon>
        <taxon>Nocardioidaceae</taxon>
        <taxon>Tenggerimyces</taxon>
    </lineage>
</organism>
<proteinExistence type="predicted"/>
<dbReference type="Gene3D" id="3.40.710.10">
    <property type="entry name" value="DD-peptidase/beta-lactamase superfamily"/>
    <property type="match status" value="1"/>
</dbReference>
<keyword evidence="1 4" id="KW-0378">Hydrolase</keyword>
<accession>A0ABV7YQ50</accession>
<evidence type="ECO:0000259" key="3">
    <source>
        <dbReference type="Pfam" id="PF00144"/>
    </source>
</evidence>
<feature type="domain" description="Beta-lactamase-related" evidence="3">
    <location>
        <begin position="83"/>
        <end position="407"/>
    </location>
</feature>
<dbReference type="InterPro" id="IPR001466">
    <property type="entry name" value="Beta-lactam-related"/>
</dbReference>
<dbReference type="RefSeq" id="WP_205117951.1">
    <property type="nucleotide sequence ID" value="NZ_JAFBCM010000001.1"/>
</dbReference>
<feature type="signal peptide" evidence="2">
    <location>
        <begin position="1"/>
        <end position="25"/>
    </location>
</feature>
<dbReference type="InterPro" id="IPR050789">
    <property type="entry name" value="Diverse_Enzym_Activities"/>
</dbReference>
<dbReference type="PANTHER" id="PTHR43283:SF11">
    <property type="entry name" value="BETA-LACTAMASE-RELATED DOMAIN-CONTAINING PROTEIN"/>
    <property type="match status" value="1"/>
</dbReference>
<gene>
    <name evidence="4" type="ORF">ACFOUW_36280</name>
</gene>
<feature type="chain" id="PRO_5045495313" evidence="2">
    <location>
        <begin position="26"/>
        <end position="582"/>
    </location>
</feature>
<dbReference type="InterPro" id="IPR012338">
    <property type="entry name" value="Beta-lactam/transpept-like"/>
</dbReference>
<dbReference type="Proteomes" id="UP001595699">
    <property type="component" value="Unassembled WGS sequence"/>
</dbReference>
<dbReference type="Pfam" id="PF00144">
    <property type="entry name" value="Beta-lactamase"/>
    <property type="match status" value="1"/>
</dbReference>
<evidence type="ECO:0000256" key="2">
    <source>
        <dbReference type="SAM" id="SignalP"/>
    </source>
</evidence>
<dbReference type="EMBL" id="JBHRZH010000051">
    <property type="protein sequence ID" value="MFC3766334.1"/>
    <property type="molecule type" value="Genomic_DNA"/>
</dbReference>
<keyword evidence="5" id="KW-1185">Reference proteome</keyword>
<name>A0ABV7YQ50_9ACTN</name>
<sequence length="582" mass="63149">MKARLAAAFVAATALVLAGIVPAQAGRGQDRGFDEPYTGFAPPNTKLRAASPEEAGLNAGTLTELVDKLKGYMEPQGTQKPIYPGAVVLAAHDGEVALLEAMGKAVKYTDFQGTELPADQQVAMRTDTIFDMASVSKLFTSIVIMQQVEKGRIDLDRPVWTYLKPFKANGKEAVTVRQLLTHTSGLPSWVALWRLYPDKASRIHATLTIAPQAPPDTRYTYSDLNLITLGVLAEHVSGKSLDQLVSDGISEPLGMVDTGYNPPASKLDRIAATEYESAPPRGIVRGSVHDENAWSLGGVAGHAGIFSTASDLAILCQTILNGGRYDRHKILSRESVEAMITNYNQKFPNNSHGLGFELDQLWYMSGLSSPHTAGHTGFTGTSLVIDPMSRTFVVLLTNRVHPSRDWSSATMKFARQTAAQYVARAVKVTPRKGETAWFSGLVDASTATLTLPVDLRSESTKLTFSQFVETERSDWLTLELSRDGGTTWAPVPFETRSKDGAESAYTGQISGFNGREWRTVRADLAGPPGPVQLRWRYTSDTLYQGRGVYVDAIRLSDAQGVLVDGESEAERFTAVGFAAATR</sequence>
<dbReference type="Pfam" id="PF20773">
    <property type="entry name" value="InhA-like_MAM"/>
    <property type="match status" value="1"/>
</dbReference>
<reference evidence="5" key="1">
    <citation type="journal article" date="2019" name="Int. J. Syst. Evol. Microbiol.">
        <title>The Global Catalogue of Microorganisms (GCM) 10K type strain sequencing project: providing services to taxonomists for standard genome sequencing and annotation.</title>
        <authorList>
            <consortium name="The Broad Institute Genomics Platform"/>
            <consortium name="The Broad Institute Genome Sequencing Center for Infectious Disease"/>
            <person name="Wu L."/>
            <person name="Ma J."/>
        </authorList>
    </citation>
    <scope>NUCLEOTIDE SEQUENCE [LARGE SCALE GENOMIC DNA]</scope>
    <source>
        <strain evidence="5">CGMCC 4.7241</strain>
    </source>
</reference>
<dbReference type="SUPFAM" id="SSF56601">
    <property type="entry name" value="beta-lactamase/transpeptidase-like"/>
    <property type="match status" value="1"/>
</dbReference>
<keyword evidence="2" id="KW-0732">Signal</keyword>
<protein>
    <submittedName>
        <fullName evidence="4">Serine hydrolase</fullName>
    </submittedName>
</protein>
<dbReference type="GO" id="GO:0016787">
    <property type="term" value="F:hydrolase activity"/>
    <property type="evidence" value="ECO:0007669"/>
    <property type="project" value="UniProtKB-KW"/>
</dbReference>
<evidence type="ECO:0000313" key="4">
    <source>
        <dbReference type="EMBL" id="MFC3766334.1"/>
    </source>
</evidence>
<comment type="caution">
    <text evidence="4">The sequence shown here is derived from an EMBL/GenBank/DDBJ whole genome shotgun (WGS) entry which is preliminary data.</text>
</comment>
<dbReference type="PANTHER" id="PTHR43283">
    <property type="entry name" value="BETA-LACTAMASE-RELATED"/>
    <property type="match status" value="1"/>
</dbReference>